<dbReference type="AlphaFoldDB" id="A0A438DSN5"/>
<gene>
    <name evidence="1" type="ORF">CK203_082359</name>
</gene>
<reference evidence="1 2" key="1">
    <citation type="journal article" date="2018" name="PLoS Genet.">
        <title>Population sequencing reveals clonal diversity and ancestral inbreeding in the grapevine cultivar Chardonnay.</title>
        <authorList>
            <person name="Roach M.J."/>
            <person name="Johnson D.L."/>
            <person name="Bohlmann J."/>
            <person name="van Vuuren H.J."/>
            <person name="Jones S.J."/>
            <person name="Pretorius I.S."/>
            <person name="Schmidt S.A."/>
            <person name="Borneman A.R."/>
        </authorList>
    </citation>
    <scope>NUCLEOTIDE SEQUENCE [LARGE SCALE GENOMIC DNA]</scope>
    <source>
        <strain evidence="2">cv. Chardonnay</strain>
        <tissue evidence="1">Leaf</tissue>
    </source>
</reference>
<protein>
    <submittedName>
        <fullName evidence="1">Uncharacterized protein</fullName>
    </submittedName>
</protein>
<accession>A0A438DSN5</accession>
<proteinExistence type="predicted"/>
<organism evidence="1 2">
    <name type="scientific">Vitis vinifera</name>
    <name type="common">Grape</name>
    <dbReference type="NCBI Taxonomy" id="29760"/>
    <lineage>
        <taxon>Eukaryota</taxon>
        <taxon>Viridiplantae</taxon>
        <taxon>Streptophyta</taxon>
        <taxon>Embryophyta</taxon>
        <taxon>Tracheophyta</taxon>
        <taxon>Spermatophyta</taxon>
        <taxon>Magnoliopsida</taxon>
        <taxon>eudicotyledons</taxon>
        <taxon>Gunneridae</taxon>
        <taxon>Pentapetalae</taxon>
        <taxon>rosids</taxon>
        <taxon>Vitales</taxon>
        <taxon>Vitaceae</taxon>
        <taxon>Viteae</taxon>
        <taxon>Vitis</taxon>
    </lineage>
</organism>
<dbReference type="EMBL" id="QGNW01001506">
    <property type="protein sequence ID" value="RVW38483.1"/>
    <property type="molecule type" value="Genomic_DNA"/>
</dbReference>
<name>A0A438DSN5_VITVI</name>
<sequence>MTLEVNADVDEARLAIDRRSTSSYCTFLRGNLGRKTRGLEQPQRLWRFSIHDCGCEGVQETVTLTRLKVDSVREQKQVDTCKSVDTVKLFQIESIDIKDNIVLQKLLHLDVLILQKVAGECATIVEKKLKQQLPVLQKSRKNHASFVGALSIVGIIANRFCSPQFIVIMGWDAKDCRLEKAIRWGLGCGVGWGVQPAYLLYVQDETNAIGMWCGWEEGGVGH</sequence>
<evidence type="ECO:0000313" key="1">
    <source>
        <dbReference type="EMBL" id="RVW38483.1"/>
    </source>
</evidence>
<comment type="caution">
    <text evidence="1">The sequence shown here is derived from an EMBL/GenBank/DDBJ whole genome shotgun (WGS) entry which is preliminary data.</text>
</comment>
<evidence type="ECO:0000313" key="2">
    <source>
        <dbReference type="Proteomes" id="UP000288805"/>
    </source>
</evidence>
<dbReference type="Proteomes" id="UP000288805">
    <property type="component" value="Unassembled WGS sequence"/>
</dbReference>